<dbReference type="InterPro" id="IPR003423">
    <property type="entry name" value="OMP_efflux"/>
</dbReference>
<keyword evidence="5" id="KW-0812">Transmembrane</keyword>
<evidence type="ECO:0000256" key="3">
    <source>
        <dbReference type="ARBA" id="ARBA00022448"/>
    </source>
</evidence>
<dbReference type="PANTHER" id="PTHR30026">
    <property type="entry name" value="OUTER MEMBRANE PROTEIN TOLC"/>
    <property type="match status" value="1"/>
</dbReference>
<dbReference type="GO" id="GO:0009279">
    <property type="term" value="C:cell outer membrane"/>
    <property type="evidence" value="ECO:0007669"/>
    <property type="project" value="UniProtKB-SubCell"/>
</dbReference>
<feature type="compositionally biased region" description="Low complexity" evidence="9">
    <location>
        <begin position="431"/>
        <end position="463"/>
    </location>
</feature>
<reference evidence="11 12" key="1">
    <citation type="submission" date="2020-05" db="EMBL/GenBank/DDBJ databases">
        <authorList>
            <person name="Whitworth D."/>
        </authorList>
    </citation>
    <scope>NUCLEOTIDE SEQUENCE [LARGE SCALE GENOMIC DNA]</scope>
    <source>
        <strain evidence="11 12">AB043B</strain>
    </source>
</reference>
<sequence>MSTLLALSLSATLAAAPVLTLDEALESARQQNLDLKIAQERFEQASLATRRAWAGYLPTITAGASITRNNVAAIIPAGPIAPVDITIQPLIQRGAQLEARQAIIAPQLWAGIAASYKAVNLAELNTQTARRQVLFGVAQAYYGAAAQQEALRAQERLLELNQAREKDTQARFDAGTVTRVALLRAQLDRSRAEQDLVRAKNALAGLKLALGTLIQREPDFELAAPPEPTVPAQASPDDLVNKALQERSDVQAAEVGLKLSRINKTGVILSYLPTLGVTGAYRIANAAGFTGSNETWAITFGASWTLFDGGLREANLSEASSRVREATVTQALAQARVKEEVRRSKLDLENALANRSKAEEALELARESNRLTDVSFKAGVATYLEVADANTALTNAEVGFVSERLQASLAALRLLNSLGSFESGSVKKDAAALGAEPGAGAPRQAAPQQQPAGQQPAQEQPAPQQQPVPQP</sequence>
<keyword evidence="12" id="KW-1185">Reference proteome</keyword>
<dbReference type="GO" id="GO:1990281">
    <property type="term" value="C:efflux pump complex"/>
    <property type="evidence" value="ECO:0007669"/>
    <property type="project" value="TreeGrafter"/>
</dbReference>
<dbReference type="RefSeq" id="WP_120525869.1">
    <property type="nucleotide sequence ID" value="NZ_JABFJV010000363.1"/>
</dbReference>
<feature type="region of interest" description="Disordered" evidence="9">
    <location>
        <begin position="426"/>
        <end position="471"/>
    </location>
</feature>
<evidence type="ECO:0000256" key="6">
    <source>
        <dbReference type="ARBA" id="ARBA00023136"/>
    </source>
</evidence>
<keyword evidence="4" id="KW-1134">Transmembrane beta strand</keyword>
<dbReference type="OrthoDB" id="21543at2"/>
<feature type="chain" id="PRO_5044076024" evidence="10">
    <location>
        <begin position="17"/>
        <end position="471"/>
    </location>
</feature>
<keyword evidence="6" id="KW-0472">Membrane</keyword>
<evidence type="ECO:0000256" key="5">
    <source>
        <dbReference type="ARBA" id="ARBA00022692"/>
    </source>
</evidence>
<dbReference type="SUPFAM" id="SSF56954">
    <property type="entry name" value="Outer membrane efflux proteins (OEP)"/>
    <property type="match status" value="1"/>
</dbReference>
<evidence type="ECO:0000313" key="12">
    <source>
        <dbReference type="Proteomes" id="UP000563426"/>
    </source>
</evidence>
<feature type="coiled-coil region" evidence="8">
    <location>
        <begin position="341"/>
        <end position="368"/>
    </location>
</feature>
<dbReference type="AlphaFoldDB" id="A0A3A8I3H1"/>
<dbReference type="GO" id="GO:0015288">
    <property type="term" value="F:porin activity"/>
    <property type="evidence" value="ECO:0007669"/>
    <property type="project" value="TreeGrafter"/>
</dbReference>
<organism evidence="11 12">
    <name type="scientific">Corallococcus exercitus</name>
    <dbReference type="NCBI Taxonomy" id="2316736"/>
    <lineage>
        <taxon>Bacteria</taxon>
        <taxon>Pseudomonadati</taxon>
        <taxon>Myxococcota</taxon>
        <taxon>Myxococcia</taxon>
        <taxon>Myxococcales</taxon>
        <taxon>Cystobacterineae</taxon>
        <taxon>Myxococcaceae</taxon>
        <taxon>Corallococcus</taxon>
    </lineage>
</organism>
<dbReference type="Gene3D" id="1.20.1600.10">
    <property type="entry name" value="Outer membrane efflux proteins (OEP)"/>
    <property type="match status" value="1"/>
</dbReference>
<evidence type="ECO:0000256" key="2">
    <source>
        <dbReference type="ARBA" id="ARBA00007613"/>
    </source>
</evidence>
<evidence type="ECO:0000256" key="1">
    <source>
        <dbReference type="ARBA" id="ARBA00004442"/>
    </source>
</evidence>
<evidence type="ECO:0000256" key="4">
    <source>
        <dbReference type="ARBA" id="ARBA00022452"/>
    </source>
</evidence>
<comment type="similarity">
    <text evidence="2">Belongs to the outer membrane factor (OMF) (TC 1.B.17) family.</text>
</comment>
<keyword evidence="7" id="KW-0998">Cell outer membrane</keyword>
<dbReference type="InterPro" id="IPR051906">
    <property type="entry name" value="TolC-like"/>
</dbReference>
<protein>
    <submittedName>
        <fullName evidence="11">TolC family protein</fullName>
    </submittedName>
</protein>
<feature type="signal peptide" evidence="10">
    <location>
        <begin position="1"/>
        <end position="16"/>
    </location>
</feature>
<accession>A0A3A8I3H1</accession>
<keyword evidence="8" id="KW-0175">Coiled coil</keyword>
<feature type="coiled-coil region" evidence="8">
    <location>
        <begin position="143"/>
        <end position="209"/>
    </location>
</feature>
<dbReference type="GO" id="GO:0015562">
    <property type="term" value="F:efflux transmembrane transporter activity"/>
    <property type="evidence" value="ECO:0007669"/>
    <property type="project" value="InterPro"/>
</dbReference>
<proteinExistence type="inferred from homology"/>
<comment type="subcellular location">
    <subcellularLocation>
        <location evidence="1">Cell outer membrane</location>
    </subcellularLocation>
</comment>
<evidence type="ECO:0000256" key="10">
    <source>
        <dbReference type="SAM" id="SignalP"/>
    </source>
</evidence>
<comment type="caution">
    <text evidence="11">The sequence shown here is derived from an EMBL/GenBank/DDBJ whole genome shotgun (WGS) entry which is preliminary data.</text>
</comment>
<dbReference type="EMBL" id="JABFJV010000363">
    <property type="protein sequence ID" value="NOK38774.1"/>
    <property type="molecule type" value="Genomic_DNA"/>
</dbReference>
<evidence type="ECO:0000313" key="11">
    <source>
        <dbReference type="EMBL" id="NOK38774.1"/>
    </source>
</evidence>
<dbReference type="Proteomes" id="UP000563426">
    <property type="component" value="Unassembled WGS sequence"/>
</dbReference>
<dbReference type="Pfam" id="PF02321">
    <property type="entry name" value="OEP"/>
    <property type="match status" value="2"/>
</dbReference>
<evidence type="ECO:0000256" key="8">
    <source>
        <dbReference type="SAM" id="Coils"/>
    </source>
</evidence>
<evidence type="ECO:0000256" key="9">
    <source>
        <dbReference type="SAM" id="MobiDB-lite"/>
    </source>
</evidence>
<evidence type="ECO:0000256" key="7">
    <source>
        <dbReference type="ARBA" id="ARBA00023237"/>
    </source>
</evidence>
<gene>
    <name evidence="11" type="ORF">HMI49_36855</name>
</gene>
<keyword evidence="3" id="KW-0813">Transport</keyword>
<dbReference type="PANTHER" id="PTHR30026:SF20">
    <property type="entry name" value="OUTER MEMBRANE PROTEIN TOLC"/>
    <property type="match status" value="1"/>
</dbReference>
<keyword evidence="10" id="KW-0732">Signal</keyword>
<name>A0A3A8I3H1_9BACT</name>